<sequence length="179" mass="20834">MTINPADSPPPYDPPQYFLYPTKVHIEFNNNEYVVLSEDRQTILFRITVSKTLEMYSTEHLLSIKKHFNSHTLIDHRNHAVRKCKYEFSDRYVMGNWCWKGSYRYSRTKILQVNDKVIASYKRDKGVCLELSGARSELYLVVGSFIAAMEWEGVDPSVYTPWENLGLTARSEASLPHSF</sequence>
<comment type="caution">
    <text evidence="1">The sequence shown here is derived from an EMBL/GenBank/DDBJ whole genome shotgun (WGS) entry which is preliminary data.</text>
</comment>
<protein>
    <submittedName>
        <fullName evidence="1">Uncharacterized protein</fullName>
    </submittedName>
</protein>
<reference evidence="1" key="1">
    <citation type="submission" date="2020-05" db="EMBL/GenBank/DDBJ databases">
        <title>Phylogenomic resolution of chytrid fungi.</title>
        <authorList>
            <person name="Stajich J.E."/>
            <person name="Amses K."/>
            <person name="Simmons R."/>
            <person name="Seto K."/>
            <person name="Myers J."/>
            <person name="Bonds A."/>
            <person name="Quandt C.A."/>
            <person name="Barry K."/>
            <person name="Liu P."/>
            <person name="Grigoriev I."/>
            <person name="Longcore J.E."/>
            <person name="James T.Y."/>
        </authorList>
    </citation>
    <scope>NUCLEOTIDE SEQUENCE</scope>
    <source>
        <strain evidence="1">PLAUS21</strain>
    </source>
</reference>
<dbReference type="AlphaFoldDB" id="A0AAD5UED8"/>
<dbReference type="Proteomes" id="UP001210925">
    <property type="component" value="Unassembled WGS sequence"/>
</dbReference>
<evidence type="ECO:0000313" key="1">
    <source>
        <dbReference type="EMBL" id="KAJ3255242.1"/>
    </source>
</evidence>
<gene>
    <name evidence="1" type="ORF">HK103_006377</name>
</gene>
<proteinExistence type="predicted"/>
<keyword evidence="2" id="KW-1185">Reference proteome</keyword>
<organism evidence="1 2">
    <name type="scientific">Boothiomyces macroporosus</name>
    <dbReference type="NCBI Taxonomy" id="261099"/>
    <lineage>
        <taxon>Eukaryota</taxon>
        <taxon>Fungi</taxon>
        <taxon>Fungi incertae sedis</taxon>
        <taxon>Chytridiomycota</taxon>
        <taxon>Chytridiomycota incertae sedis</taxon>
        <taxon>Chytridiomycetes</taxon>
        <taxon>Rhizophydiales</taxon>
        <taxon>Terramycetaceae</taxon>
        <taxon>Boothiomyces</taxon>
    </lineage>
</organism>
<accession>A0AAD5UED8</accession>
<name>A0AAD5UED8_9FUNG</name>
<evidence type="ECO:0000313" key="2">
    <source>
        <dbReference type="Proteomes" id="UP001210925"/>
    </source>
</evidence>
<dbReference type="EMBL" id="JADGKB010000069">
    <property type="protein sequence ID" value="KAJ3255242.1"/>
    <property type="molecule type" value="Genomic_DNA"/>
</dbReference>